<dbReference type="KEGG" id="cam:101512606"/>
<dbReference type="PROSITE" id="PS50104">
    <property type="entry name" value="TIR"/>
    <property type="match status" value="1"/>
</dbReference>
<dbReference type="InterPro" id="IPR027417">
    <property type="entry name" value="P-loop_NTPase"/>
</dbReference>
<evidence type="ECO:0000256" key="1">
    <source>
        <dbReference type="ARBA" id="ARBA00023027"/>
    </source>
</evidence>
<dbReference type="InterPro" id="IPR002182">
    <property type="entry name" value="NB-ARC"/>
</dbReference>
<dbReference type="InterPro" id="IPR000157">
    <property type="entry name" value="TIR_dom"/>
</dbReference>
<dbReference type="InterPro" id="IPR042197">
    <property type="entry name" value="Apaf_helical"/>
</dbReference>
<name>W0M0J2_CICAR</name>
<dbReference type="Pfam" id="PF01582">
    <property type="entry name" value="TIR"/>
    <property type="match status" value="1"/>
</dbReference>
<accession>W0M0J2</accession>
<dbReference type="SUPFAM" id="SSF52540">
    <property type="entry name" value="P-loop containing nucleoside triphosphate hydrolases"/>
    <property type="match status" value="1"/>
</dbReference>
<dbReference type="EMBL" id="KF577584">
    <property type="protein sequence ID" value="AHG29003.1"/>
    <property type="molecule type" value="Genomic_DNA"/>
</dbReference>
<reference evidence="5" key="1">
    <citation type="journal article" date="2013" name="Nat. Biotechnol.">
        <title>Draft genome sequence of chickpea (Cicer arietinum) provides a resource for trait improvement.</title>
        <authorList>
            <person name="Varshney R.K."/>
            <person name="Song C."/>
            <person name="Saxena R.K."/>
            <person name="Azam S."/>
            <person name="Yu S."/>
            <person name="Sharpe A.G."/>
            <person name="Cannon S."/>
            <person name="Baek J."/>
            <person name="Rosen B.D."/>
            <person name="Tar'an B."/>
            <person name="Millan T."/>
            <person name="Zhang X."/>
            <person name="Ramsay L.D."/>
            <person name="Iwata A."/>
            <person name="Wang Y."/>
            <person name="Nelson W."/>
            <person name="Farmer A.D."/>
            <person name="Gaur P.M."/>
            <person name="Soderlund C."/>
            <person name="Penmetsa R.V."/>
            <person name="Xu C."/>
            <person name="Bharti A.K."/>
            <person name="He W."/>
            <person name="Winter P."/>
            <person name="Zhao S."/>
            <person name="Hane J.K."/>
            <person name="Carrasquilla-Garcia N."/>
            <person name="Condie J.A."/>
            <person name="Upadhyaya H.D."/>
            <person name="Luo M.C."/>
            <person name="Thudi M."/>
            <person name="Gowda C.L."/>
            <person name="Singh N.P."/>
            <person name="Lichtenzveig J."/>
            <person name="Gali K.K."/>
            <person name="Rubio J."/>
            <person name="Nadarajan N."/>
            <person name="Dolezel J."/>
            <person name="Bansal K.C."/>
            <person name="Xu X."/>
            <person name="Edwards D."/>
            <person name="Zhang G."/>
            <person name="Kahl G."/>
            <person name="Gil J."/>
            <person name="Singh K.B."/>
            <person name="Datta S.K."/>
            <person name="Jackson S.A."/>
            <person name="Wang J."/>
            <person name="Cook D.R."/>
        </authorList>
    </citation>
    <scope>NUCLEOTIDE SEQUENCE [LARGE SCALE GENOMIC DNA]</scope>
    <source>
        <strain evidence="5">cv. CDC Frontier</strain>
    </source>
</reference>
<dbReference type="eggNOG" id="ENOG502R41B">
    <property type="taxonomic scope" value="Eukaryota"/>
</dbReference>
<dbReference type="Pfam" id="PF00931">
    <property type="entry name" value="NB-ARC"/>
    <property type="match status" value="1"/>
</dbReference>
<evidence type="ECO:0000259" key="3">
    <source>
        <dbReference type="PROSITE" id="PS50104"/>
    </source>
</evidence>
<keyword evidence="1" id="KW-0520">NAD</keyword>
<dbReference type="GO" id="GO:0007165">
    <property type="term" value="P:signal transduction"/>
    <property type="evidence" value="ECO:0007669"/>
    <property type="project" value="InterPro"/>
</dbReference>
<dbReference type="STRING" id="3827.W0M0J2"/>
<dbReference type="Proteomes" id="UP000087171">
    <property type="component" value="Chromosome Ca3"/>
</dbReference>
<evidence type="ECO:0000313" key="5">
    <source>
        <dbReference type="Proteomes" id="UP000087171"/>
    </source>
</evidence>
<evidence type="ECO:0000313" key="6">
    <source>
        <dbReference type="RefSeq" id="XP_004492522.1"/>
    </source>
</evidence>
<dbReference type="FunFam" id="3.40.50.10140:FF:000007">
    <property type="entry name" value="Disease resistance protein (TIR-NBS-LRR class)"/>
    <property type="match status" value="1"/>
</dbReference>
<dbReference type="InterPro" id="IPR035897">
    <property type="entry name" value="Toll_tir_struct_dom_sf"/>
</dbReference>
<dbReference type="PaxDb" id="3827-XP_004492522.1"/>
<feature type="domain" description="TIR" evidence="3">
    <location>
        <begin position="30"/>
        <end position="196"/>
    </location>
</feature>
<sequence length="500" mass="57566">MASSNSTIQKQIKSSSSSGSRSVVGLRKKYDYDVFVSFRGPDTRNSFIDYLYASFKRKGIVPFKDNKNLTKGEFIPSELCSAIEGSQIFIVVFSKNYAFSTWCLRELDQILYHVLVYGKRVLTVFYDVGPSEVRHQKGSYAKAFQKHNKSFKQDLEMVRRWKSALTQLANIAGWDLRHKAKHAEIEKITQEIRISLGDKFSGLPKDLVGIASPLEELKERLLLKLANEVRVVGICGLRGVGKSTLANVLYENISHEFEACCVIDDVSKMYKSNGPIGVQKQILRQTLNEEHLQVLNPYEATKLIRSMMRHLKTLVILDNVDQIEKVEKLGVNRECFGAGSRIIIISRNEHVLNEYEVDGVYRVPLLNWANSLQLLFYQKALKCDDITSHYERLARKMLQFTHGLPLAIKVLGSFLSTLHISEWRNALDRLNQRPNKNIIDRVQSKYQYYNGEIQPRSAHHRYVEQRYIEEYPLHMYPSDRGFNPSFLMFNDENTASCSIM</sequence>
<reference evidence="6" key="3">
    <citation type="submission" date="2025-04" db="UniProtKB">
        <authorList>
            <consortium name="RefSeq"/>
        </authorList>
    </citation>
    <scope>IDENTIFICATION</scope>
    <source>
        <tissue evidence="6">Etiolated seedlings</tissue>
    </source>
</reference>
<dbReference type="Gene3D" id="1.10.8.430">
    <property type="entry name" value="Helical domain of apoptotic protease-activating factors"/>
    <property type="match status" value="1"/>
</dbReference>
<dbReference type="AlphaFoldDB" id="W0M0J2"/>
<dbReference type="PRINTS" id="PR00364">
    <property type="entry name" value="DISEASERSIST"/>
</dbReference>
<organism evidence="4">
    <name type="scientific">Cicer arietinum</name>
    <name type="common">Chickpea</name>
    <name type="synonym">Garbanzo</name>
    <dbReference type="NCBI Taxonomy" id="3827"/>
    <lineage>
        <taxon>Eukaryota</taxon>
        <taxon>Viridiplantae</taxon>
        <taxon>Streptophyta</taxon>
        <taxon>Embryophyta</taxon>
        <taxon>Tracheophyta</taxon>
        <taxon>Spermatophyta</taxon>
        <taxon>Magnoliopsida</taxon>
        <taxon>eudicotyledons</taxon>
        <taxon>Gunneridae</taxon>
        <taxon>Pentapetalae</taxon>
        <taxon>rosids</taxon>
        <taxon>fabids</taxon>
        <taxon>Fabales</taxon>
        <taxon>Fabaceae</taxon>
        <taxon>Papilionoideae</taxon>
        <taxon>50 kb inversion clade</taxon>
        <taxon>NPAAA clade</taxon>
        <taxon>Hologalegina</taxon>
        <taxon>IRL clade</taxon>
        <taxon>Cicereae</taxon>
        <taxon>Cicer</taxon>
    </lineage>
</organism>
<keyword evidence="5" id="KW-1185">Reference proteome</keyword>
<reference evidence="4" key="2">
    <citation type="submission" date="2013-08" db="EMBL/GenBank/DDBJ databases">
        <title>Genome wide identification of nucleotide-binding site (NBS)- leucine-rich repeat (LRR) gene family in Cicer arietinum (Chickpea).</title>
        <authorList>
            <person name="Sharma R."/>
            <person name="Suresh C.G."/>
        </authorList>
    </citation>
    <scope>NUCLEOTIDE SEQUENCE</scope>
    <source>
        <strain evidence="4">Ca_09445</strain>
    </source>
</reference>
<dbReference type="GO" id="GO:0006952">
    <property type="term" value="P:defense response"/>
    <property type="evidence" value="ECO:0007669"/>
    <property type="project" value="InterPro"/>
</dbReference>
<dbReference type="SUPFAM" id="SSF52200">
    <property type="entry name" value="Toll/Interleukin receptor TIR domain"/>
    <property type="match status" value="1"/>
</dbReference>
<feature type="region of interest" description="Disordered" evidence="2">
    <location>
        <begin position="1"/>
        <end position="21"/>
    </location>
</feature>
<dbReference type="GO" id="GO:0043531">
    <property type="term" value="F:ADP binding"/>
    <property type="evidence" value="ECO:0007669"/>
    <property type="project" value="InterPro"/>
</dbReference>
<dbReference type="GeneID" id="101512606"/>
<dbReference type="Gene3D" id="3.40.50.300">
    <property type="entry name" value="P-loop containing nucleotide triphosphate hydrolases"/>
    <property type="match status" value="1"/>
</dbReference>
<dbReference type="OrthoDB" id="6160824at2759"/>
<evidence type="ECO:0000313" key="4">
    <source>
        <dbReference type="EMBL" id="AHG29003.1"/>
    </source>
</evidence>
<dbReference type="Gene3D" id="3.40.50.10140">
    <property type="entry name" value="Toll/interleukin-1 receptor homology (TIR) domain"/>
    <property type="match status" value="1"/>
</dbReference>
<evidence type="ECO:0000256" key="2">
    <source>
        <dbReference type="SAM" id="MobiDB-lite"/>
    </source>
</evidence>
<dbReference type="InterPro" id="IPR044974">
    <property type="entry name" value="Disease_R_plants"/>
</dbReference>
<proteinExistence type="predicted"/>
<dbReference type="PANTHER" id="PTHR11017">
    <property type="entry name" value="LEUCINE-RICH REPEAT-CONTAINING PROTEIN"/>
    <property type="match status" value="1"/>
</dbReference>
<protein>
    <submittedName>
        <fullName evidence="4">NBS-LRR protein</fullName>
    </submittedName>
    <submittedName>
        <fullName evidence="6">TMV resistance protein N</fullName>
    </submittedName>
</protein>
<dbReference type="PANTHER" id="PTHR11017:SF259">
    <property type="entry name" value="ADP-RIBOSYL CYCLASE_CYCLIC ADP-RIBOSE HYDROLASE"/>
    <property type="match status" value="1"/>
</dbReference>
<dbReference type="SMART" id="SM00255">
    <property type="entry name" value="TIR"/>
    <property type="match status" value="1"/>
</dbReference>
<dbReference type="RefSeq" id="XP_004492522.1">
    <property type="nucleotide sequence ID" value="XM_004492465.3"/>
</dbReference>
<gene>
    <name evidence="6" type="primary">LOC101512606</name>
</gene>